<feature type="transmembrane region" description="Helical" evidence="8">
    <location>
        <begin position="66"/>
        <end position="88"/>
    </location>
</feature>
<keyword evidence="3" id="KW-0813">Transport</keyword>
<dbReference type="Proteomes" id="UP000050961">
    <property type="component" value="Unassembled WGS sequence"/>
</dbReference>
<keyword evidence="10" id="KW-1185">Reference proteome</keyword>
<evidence type="ECO:0000256" key="3">
    <source>
        <dbReference type="ARBA" id="ARBA00022448"/>
    </source>
</evidence>
<protein>
    <submittedName>
        <fullName evidence="9">Auxin efflux carrier</fullName>
    </submittedName>
</protein>
<evidence type="ECO:0000313" key="9">
    <source>
        <dbReference type="EMBL" id="KRN05561.1"/>
    </source>
</evidence>
<dbReference type="eggNOG" id="COG0679">
    <property type="taxonomic scope" value="Bacteria"/>
</dbReference>
<keyword evidence="5 8" id="KW-0812">Transmembrane</keyword>
<dbReference type="Gene3D" id="1.20.1530.20">
    <property type="match status" value="1"/>
</dbReference>
<name>A0A023CUR6_9LACO</name>
<dbReference type="PATRIC" id="fig|1423806.3.peg.2164"/>
<keyword evidence="6 8" id="KW-1133">Transmembrane helix</keyword>
<evidence type="ECO:0000256" key="7">
    <source>
        <dbReference type="ARBA" id="ARBA00023136"/>
    </source>
</evidence>
<organism evidence="9 10">
    <name type="scientific">Liquorilactobacillus sucicola DSM 21376 = JCM 15457</name>
    <dbReference type="NCBI Taxonomy" id="1423806"/>
    <lineage>
        <taxon>Bacteria</taxon>
        <taxon>Bacillati</taxon>
        <taxon>Bacillota</taxon>
        <taxon>Bacilli</taxon>
        <taxon>Lactobacillales</taxon>
        <taxon>Lactobacillaceae</taxon>
        <taxon>Liquorilactobacillus</taxon>
    </lineage>
</organism>
<feature type="transmembrane region" description="Helical" evidence="8">
    <location>
        <begin position="6"/>
        <end position="24"/>
    </location>
</feature>
<dbReference type="Pfam" id="PF03547">
    <property type="entry name" value="Mem_trans"/>
    <property type="match status" value="1"/>
</dbReference>
<dbReference type="InterPro" id="IPR004776">
    <property type="entry name" value="Mem_transp_PIN-like"/>
</dbReference>
<dbReference type="PANTHER" id="PTHR36838:SF1">
    <property type="entry name" value="SLR1864 PROTEIN"/>
    <property type="match status" value="1"/>
</dbReference>
<dbReference type="InterPro" id="IPR038770">
    <property type="entry name" value="Na+/solute_symporter_sf"/>
</dbReference>
<feature type="transmembrane region" description="Helical" evidence="8">
    <location>
        <begin position="196"/>
        <end position="213"/>
    </location>
</feature>
<dbReference type="OrthoDB" id="9798064at2"/>
<dbReference type="PANTHER" id="PTHR36838">
    <property type="entry name" value="AUXIN EFFLUX CARRIER FAMILY PROTEIN"/>
    <property type="match status" value="1"/>
</dbReference>
<feature type="transmembrane region" description="Helical" evidence="8">
    <location>
        <begin position="100"/>
        <end position="121"/>
    </location>
</feature>
<dbReference type="GO" id="GO:0005886">
    <property type="term" value="C:plasma membrane"/>
    <property type="evidence" value="ECO:0007669"/>
    <property type="project" value="UniProtKB-SubCell"/>
</dbReference>
<dbReference type="RefSeq" id="WP_034987132.1">
    <property type="nucleotide sequence ID" value="NZ_AYZF01000017.1"/>
</dbReference>
<comment type="subcellular location">
    <subcellularLocation>
        <location evidence="1">Cell membrane</location>
        <topology evidence="1">Multi-pass membrane protein</topology>
    </subcellularLocation>
</comment>
<reference evidence="9 10" key="1">
    <citation type="journal article" date="2015" name="Genome Announc.">
        <title>Expanding the biotechnology potential of lactobacilli through comparative genomics of 213 strains and associated genera.</title>
        <authorList>
            <person name="Sun Z."/>
            <person name="Harris H.M."/>
            <person name="McCann A."/>
            <person name="Guo C."/>
            <person name="Argimon S."/>
            <person name="Zhang W."/>
            <person name="Yang X."/>
            <person name="Jeffery I.B."/>
            <person name="Cooney J.C."/>
            <person name="Kagawa T.F."/>
            <person name="Liu W."/>
            <person name="Song Y."/>
            <person name="Salvetti E."/>
            <person name="Wrobel A."/>
            <person name="Rasinkangas P."/>
            <person name="Parkhill J."/>
            <person name="Rea M.C."/>
            <person name="O'Sullivan O."/>
            <person name="Ritari J."/>
            <person name="Douillard F.P."/>
            <person name="Paul Ross R."/>
            <person name="Yang R."/>
            <person name="Briner A.E."/>
            <person name="Felis G.E."/>
            <person name="de Vos W.M."/>
            <person name="Barrangou R."/>
            <person name="Klaenhammer T.R."/>
            <person name="Caufield P.W."/>
            <person name="Cui Y."/>
            <person name="Zhang H."/>
            <person name="O'Toole P.W."/>
        </authorList>
    </citation>
    <scope>NUCLEOTIDE SEQUENCE [LARGE SCALE GENOMIC DNA]</scope>
    <source>
        <strain evidence="9 10">DSM 21376</strain>
    </source>
</reference>
<gene>
    <name evidence="9" type="ORF">FD15_GL002123</name>
</gene>
<evidence type="ECO:0000256" key="8">
    <source>
        <dbReference type="SAM" id="Phobius"/>
    </source>
</evidence>
<keyword evidence="7 8" id="KW-0472">Membrane</keyword>
<evidence type="ECO:0000256" key="1">
    <source>
        <dbReference type="ARBA" id="ARBA00004651"/>
    </source>
</evidence>
<evidence type="ECO:0000256" key="6">
    <source>
        <dbReference type="ARBA" id="ARBA00022989"/>
    </source>
</evidence>
<dbReference type="GO" id="GO:0055085">
    <property type="term" value="P:transmembrane transport"/>
    <property type="evidence" value="ECO:0007669"/>
    <property type="project" value="InterPro"/>
</dbReference>
<dbReference type="AlphaFoldDB" id="A0A023CUR6"/>
<evidence type="ECO:0000256" key="2">
    <source>
        <dbReference type="ARBA" id="ARBA00010145"/>
    </source>
</evidence>
<keyword evidence="4" id="KW-1003">Cell membrane</keyword>
<comment type="caution">
    <text evidence="9">The sequence shown here is derived from an EMBL/GenBank/DDBJ whole genome shotgun (WGS) entry which is preliminary data.</text>
</comment>
<sequence>MNISLLNNQIAIIFLLMLLGALINRLGFMHSQTSSDLTNILLNIVSPCLIINAFEQPYSSDRIQQLLLAGVGVLLFYLLEIIIASVIFHKIKDSNLQRILKYGCIFSNAGFMGVPLASALFGKIGVFFAVVSLAGFNIFNWTYGVSLFNSANKHKNKLFKLKMALLNPNIIAIVAGLLLFVSSISLPHVISQTVSYVGMINTPLSMIVIGNSLGNIKLQKEARNFSLWLAVALRNLFFPVLALIIFRFLGVTGVALDTTIIMMACPVAGIVVLFTLQNNDDVAPAITLMGVSTILSLITIPIIFHLI</sequence>
<feature type="transmembrane region" description="Helical" evidence="8">
    <location>
        <begin position="255"/>
        <end position="276"/>
    </location>
</feature>
<evidence type="ECO:0000256" key="5">
    <source>
        <dbReference type="ARBA" id="ARBA00022692"/>
    </source>
</evidence>
<evidence type="ECO:0000313" key="10">
    <source>
        <dbReference type="Proteomes" id="UP000050961"/>
    </source>
</evidence>
<feature type="transmembrane region" description="Helical" evidence="8">
    <location>
        <begin position="283"/>
        <end position="304"/>
    </location>
</feature>
<comment type="similarity">
    <text evidence="2">Belongs to the auxin efflux carrier (TC 2.A.69) family.</text>
</comment>
<feature type="transmembrane region" description="Helical" evidence="8">
    <location>
        <begin position="225"/>
        <end position="249"/>
    </location>
</feature>
<proteinExistence type="inferred from homology"/>
<dbReference type="STRING" id="1423806.FD15_GL002123"/>
<feature type="transmembrane region" description="Helical" evidence="8">
    <location>
        <begin position="127"/>
        <end position="148"/>
    </location>
</feature>
<evidence type="ECO:0000256" key="4">
    <source>
        <dbReference type="ARBA" id="ARBA00022475"/>
    </source>
</evidence>
<dbReference type="EMBL" id="AYZF01000017">
    <property type="protein sequence ID" value="KRN05561.1"/>
    <property type="molecule type" value="Genomic_DNA"/>
</dbReference>
<accession>A0A023CUR6</accession>
<feature type="transmembrane region" description="Helical" evidence="8">
    <location>
        <begin position="169"/>
        <end position="190"/>
    </location>
</feature>